<organism evidence="1 2">
    <name type="scientific">Mycena sanguinolenta</name>
    <dbReference type="NCBI Taxonomy" id="230812"/>
    <lineage>
        <taxon>Eukaryota</taxon>
        <taxon>Fungi</taxon>
        <taxon>Dikarya</taxon>
        <taxon>Basidiomycota</taxon>
        <taxon>Agaricomycotina</taxon>
        <taxon>Agaricomycetes</taxon>
        <taxon>Agaricomycetidae</taxon>
        <taxon>Agaricales</taxon>
        <taxon>Marasmiineae</taxon>
        <taxon>Mycenaceae</taxon>
        <taxon>Mycena</taxon>
    </lineage>
</organism>
<accession>A0A8H6ZCG3</accession>
<comment type="caution">
    <text evidence="1">The sequence shown here is derived from an EMBL/GenBank/DDBJ whole genome shotgun (WGS) entry which is preliminary data.</text>
</comment>
<dbReference type="OrthoDB" id="2932723at2759"/>
<evidence type="ECO:0000313" key="2">
    <source>
        <dbReference type="Proteomes" id="UP000623467"/>
    </source>
</evidence>
<dbReference type="AlphaFoldDB" id="A0A8H6ZCG3"/>
<evidence type="ECO:0000313" key="1">
    <source>
        <dbReference type="EMBL" id="KAF7374857.1"/>
    </source>
</evidence>
<reference evidence="1" key="1">
    <citation type="submission" date="2020-05" db="EMBL/GenBank/DDBJ databases">
        <title>Mycena genomes resolve the evolution of fungal bioluminescence.</title>
        <authorList>
            <person name="Tsai I.J."/>
        </authorList>
    </citation>
    <scope>NUCLEOTIDE SEQUENCE</scope>
    <source>
        <strain evidence="1">160909Yilan</strain>
    </source>
</reference>
<proteinExistence type="predicted"/>
<dbReference type="EMBL" id="JACAZH010000002">
    <property type="protein sequence ID" value="KAF7374857.1"/>
    <property type="molecule type" value="Genomic_DNA"/>
</dbReference>
<keyword evidence="2" id="KW-1185">Reference proteome</keyword>
<sequence>MSYPITILGAPCIPYVIGYSLNYNQLCVAARVLCTTDQLNVAPDHPEFAMNLHLTEKGSEQLILRYKEGNGRYYYLWVKGVMPSFTGKKPAFRVPPVDYSRYPSLEGLGEVKPRCIQWPLRMAVPQWFPSRLESYTTLMLQKYDDERPIVDPVSGEQDKVYGVMRDHSMLSK</sequence>
<gene>
    <name evidence="1" type="ORF">MSAN_00371700</name>
</gene>
<protein>
    <submittedName>
        <fullName evidence="1">Uncharacterized protein</fullName>
    </submittedName>
</protein>
<name>A0A8H6ZCG3_9AGAR</name>
<dbReference type="Proteomes" id="UP000623467">
    <property type="component" value="Unassembled WGS sequence"/>
</dbReference>